<protein>
    <recommendedName>
        <fullName evidence="9">Ribosomal RNA-processing protein 43</fullName>
    </recommendedName>
</protein>
<dbReference type="GO" id="GO:0000177">
    <property type="term" value="C:cytoplasmic exosome (RNase complex)"/>
    <property type="evidence" value="ECO:0007669"/>
    <property type="project" value="TreeGrafter"/>
</dbReference>
<keyword evidence="13" id="KW-1185">Reference proteome</keyword>
<feature type="domain" description="Exoribonuclease phosphorolytic" evidence="10">
    <location>
        <begin position="92"/>
        <end position="214"/>
    </location>
</feature>
<evidence type="ECO:0000256" key="3">
    <source>
        <dbReference type="ARBA" id="ARBA00006678"/>
    </source>
</evidence>
<reference evidence="12" key="1">
    <citation type="submission" date="2019-11" db="EMBL/GenBank/DDBJ databases">
        <title>Leishmania tarentolae CDS.</title>
        <authorList>
            <person name="Goto Y."/>
            <person name="Yamagishi J."/>
        </authorList>
    </citation>
    <scope>NUCLEOTIDE SEQUENCE [LARGE SCALE GENOMIC DNA]</scope>
    <source>
        <strain evidence="12">Parrot Tar II</strain>
    </source>
</reference>
<dbReference type="GO" id="GO:0016075">
    <property type="term" value="P:rRNA catabolic process"/>
    <property type="evidence" value="ECO:0007669"/>
    <property type="project" value="TreeGrafter"/>
</dbReference>
<dbReference type="Gene3D" id="3.30.230.70">
    <property type="entry name" value="GHMP Kinase, N-terminal domain"/>
    <property type="match status" value="1"/>
</dbReference>
<dbReference type="GO" id="GO:0071038">
    <property type="term" value="P:TRAMP-dependent tRNA surveillance pathway"/>
    <property type="evidence" value="ECO:0007669"/>
    <property type="project" value="TreeGrafter"/>
</dbReference>
<evidence type="ECO:0000256" key="7">
    <source>
        <dbReference type="ARBA" id="ARBA00022884"/>
    </source>
</evidence>
<evidence type="ECO:0000259" key="10">
    <source>
        <dbReference type="Pfam" id="PF01138"/>
    </source>
</evidence>
<dbReference type="Proteomes" id="UP000419144">
    <property type="component" value="Unassembled WGS sequence"/>
</dbReference>
<comment type="subcellular location">
    <subcellularLocation>
        <location evidence="1">Cytoplasm</location>
    </subcellularLocation>
    <subcellularLocation>
        <location evidence="2">Nucleus</location>
        <location evidence="2">Nucleolus</location>
    </subcellularLocation>
</comment>
<dbReference type="PANTHER" id="PTHR11097:SF9">
    <property type="entry name" value="EXOSOME COMPLEX COMPONENT RRP43"/>
    <property type="match status" value="1"/>
</dbReference>
<evidence type="ECO:0000256" key="2">
    <source>
        <dbReference type="ARBA" id="ARBA00004604"/>
    </source>
</evidence>
<evidence type="ECO:0000313" key="12">
    <source>
        <dbReference type="EMBL" id="GET91690.1"/>
    </source>
</evidence>
<dbReference type="InterPro" id="IPR027408">
    <property type="entry name" value="PNPase/RNase_PH_dom_sf"/>
</dbReference>
<organism evidence="12 13">
    <name type="scientific">Leishmania tarentolae</name>
    <name type="common">Sauroleishmania tarentolae</name>
    <dbReference type="NCBI Taxonomy" id="5689"/>
    <lineage>
        <taxon>Eukaryota</taxon>
        <taxon>Discoba</taxon>
        <taxon>Euglenozoa</taxon>
        <taxon>Kinetoplastea</taxon>
        <taxon>Metakinetoplastina</taxon>
        <taxon>Trypanosomatida</taxon>
        <taxon>Trypanosomatidae</taxon>
        <taxon>Leishmaniinae</taxon>
        <taxon>Leishmania</taxon>
        <taxon>lizard Leishmania</taxon>
    </lineage>
</organism>
<evidence type="ECO:0000256" key="6">
    <source>
        <dbReference type="ARBA" id="ARBA00022835"/>
    </source>
</evidence>
<keyword evidence="8" id="KW-0539">Nucleus</keyword>
<dbReference type="SUPFAM" id="SSF55666">
    <property type="entry name" value="Ribonuclease PH domain 2-like"/>
    <property type="match status" value="1"/>
</dbReference>
<dbReference type="Pfam" id="PF03725">
    <property type="entry name" value="RNase_PH_C"/>
    <property type="match status" value="1"/>
</dbReference>
<keyword evidence="5" id="KW-0698">rRNA processing</keyword>
<dbReference type="Pfam" id="PF01138">
    <property type="entry name" value="RNase_PH"/>
    <property type="match status" value="1"/>
</dbReference>
<evidence type="ECO:0000256" key="9">
    <source>
        <dbReference type="ARBA" id="ARBA00030617"/>
    </source>
</evidence>
<comment type="similarity">
    <text evidence="3">Belongs to the RNase PH family.</text>
</comment>
<dbReference type="VEuPathDB" id="TriTrypDB:LtaPh_3236800"/>
<name>A0A640KPM3_LEITA</name>
<comment type="caution">
    <text evidence="12">The sequence shown here is derived from an EMBL/GenBank/DDBJ whole genome shotgun (WGS) entry which is preliminary data.</text>
</comment>
<dbReference type="GO" id="GO:0071035">
    <property type="term" value="P:nuclear polyadenylation-dependent rRNA catabolic process"/>
    <property type="evidence" value="ECO:0007669"/>
    <property type="project" value="TreeGrafter"/>
</dbReference>
<dbReference type="InterPro" id="IPR036345">
    <property type="entry name" value="ExoRNase_PH_dom2_sf"/>
</dbReference>
<evidence type="ECO:0000256" key="1">
    <source>
        <dbReference type="ARBA" id="ARBA00004496"/>
    </source>
</evidence>
<dbReference type="SUPFAM" id="SSF54211">
    <property type="entry name" value="Ribosomal protein S5 domain 2-like"/>
    <property type="match status" value="1"/>
</dbReference>
<dbReference type="InterPro" id="IPR001247">
    <property type="entry name" value="ExoRNase_PH_dom1"/>
</dbReference>
<dbReference type="GO" id="GO:0034473">
    <property type="term" value="P:U1 snRNA 3'-end processing"/>
    <property type="evidence" value="ECO:0007669"/>
    <property type="project" value="TreeGrafter"/>
</dbReference>
<feature type="domain" description="Exoribonuclease phosphorolytic" evidence="11">
    <location>
        <begin position="233"/>
        <end position="287"/>
    </location>
</feature>
<evidence type="ECO:0000256" key="5">
    <source>
        <dbReference type="ARBA" id="ARBA00022552"/>
    </source>
</evidence>
<evidence type="ECO:0000256" key="8">
    <source>
        <dbReference type="ARBA" id="ARBA00023242"/>
    </source>
</evidence>
<dbReference type="GO" id="GO:0000176">
    <property type="term" value="C:nuclear exosome (RNase complex)"/>
    <property type="evidence" value="ECO:0007669"/>
    <property type="project" value="TreeGrafter"/>
</dbReference>
<sequence length="315" mass="33333">MSLAPNTGSVELTAYSVHASRLLERGERIDKRALDKCRLPTVVREERFGGSAVAGVVAVSPQSPSSGNMASTNHVVDGKSLAAVMYTDSYGTCIQCTVHGLLGPPRPDQPAAGRLHVHVEAPFVEHLGGGANSTNPRSFQYMIASGNADLPLRQLEGFIGTVLDSCFDLKQLSIYEGEACWVLKVSVLLLSFDGGLRAGSLHAALAALHKLHLPRTRLPNGDVIAGRQVQLSCMPVACTFGFLAGAQVQLVADTTAIEECITDGLITVVVNEAERILSVHHTGRCPLLAQALAAAAQQWIATSGAMRKALYGQCN</sequence>
<gene>
    <name evidence="12" type="ORF">LtaPh_3236800</name>
</gene>
<keyword evidence="6" id="KW-0271">Exosome</keyword>
<proteinExistence type="inferred from homology"/>
<accession>A0A640KPM3</accession>
<dbReference type="GO" id="GO:0034476">
    <property type="term" value="P:U5 snRNA 3'-end processing"/>
    <property type="evidence" value="ECO:0007669"/>
    <property type="project" value="TreeGrafter"/>
</dbReference>
<dbReference type="GO" id="GO:0035925">
    <property type="term" value="F:mRNA 3'-UTR AU-rich region binding"/>
    <property type="evidence" value="ECO:0007669"/>
    <property type="project" value="TreeGrafter"/>
</dbReference>
<dbReference type="GO" id="GO:0005730">
    <property type="term" value="C:nucleolus"/>
    <property type="evidence" value="ECO:0007669"/>
    <property type="project" value="UniProtKB-SubCell"/>
</dbReference>
<dbReference type="EMBL" id="BLBS01000049">
    <property type="protein sequence ID" value="GET91690.1"/>
    <property type="molecule type" value="Genomic_DNA"/>
</dbReference>
<dbReference type="GO" id="GO:0071028">
    <property type="term" value="P:nuclear mRNA surveillance"/>
    <property type="evidence" value="ECO:0007669"/>
    <property type="project" value="TreeGrafter"/>
</dbReference>
<keyword evidence="4" id="KW-0963">Cytoplasm</keyword>
<dbReference type="OrthoDB" id="45882at2759"/>
<dbReference type="GO" id="GO:0034475">
    <property type="term" value="P:U4 snRNA 3'-end processing"/>
    <property type="evidence" value="ECO:0007669"/>
    <property type="project" value="TreeGrafter"/>
</dbReference>
<evidence type="ECO:0000259" key="11">
    <source>
        <dbReference type="Pfam" id="PF03725"/>
    </source>
</evidence>
<dbReference type="InterPro" id="IPR015847">
    <property type="entry name" value="ExoRNase_PH_dom2"/>
</dbReference>
<dbReference type="AlphaFoldDB" id="A0A640KPM3"/>
<dbReference type="PANTHER" id="PTHR11097">
    <property type="entry name" value="EXOSOME COMPLEX EXONUCLEASE RIBOSOMAL RNA PROCESSING PROTEIN"/>
    <property type="match status" value="1"/>
</dbReference>
<dbReference type="InterPro" id="IPR050590">
    <property type="entry name" value="Exosome_comp_Rrp42_subfam"/>
</dbReference>
<keyword evidence="7" id="KW-0694">RNA-binding</keyword>
<evidence type="ECO:0000313" key="13">
    <source>
        <dbReference type="Proteomes" id="UP000419144"/>
    </source>
</evidence>
<dbReference type="GO" id="GO:0000467">
    <property type="term" value="P:exonucleolytic trimming to generate mature 3'-end of 5.8S rRNA from tricistronic rRNA transcript (SSU-rRNA, 5.8S rRNA, LSU-rRNA)"/>
    <property type="evidence" value="ECO:0007669"/>
    <property type="project" value="TreeGrafter"/>
</dbReference>
<evidence type="ECO:0000256" key="4">
    <source>
        <dbReference type="ARBA" id="ARBA00022490"/>
    </source>
</evidence>
<dbReference type="InterPro" id="IPR020568">
    <property type="entry name" value="Ribosomal_Su5_D2-typ_SF"/>
</dbReference>